<dbReference type="Pfam" id="PF00583">
    <property type="entry name" value="Acetyltransf_1"/>
    <property type="match status" value="1"/>
</dbReference>
<feature type="domain" description="N-acetyltransferase" evidence="1">
    <location>
        <begin position="2"/>
        <end position="163"/>
    </location>
</feature>
<name>A0A5C5YYF1_9BACT</name>
<dbReference type="InterPro" id="IPR052742">
    <property type="entry name" value="Mito_N-acetyltransferase"/>
</dbReference>
<evidence type="ECO:0000259" key="1">
    <source>
        <dbReference type="PROSITE" id="PS51186"/>
    </source>
</evidence>
<organism evidence="2 3">
    <name type="scientific">Novipirellula herctigrandis</name>
    <dbReference type="NCBI Taxonomy" id="2527986"/>
    <lineage>
        <taxon>Bacteria</taxon>
        <taxon>Pseudomonadati</taxon>
        <taxon>Planctomycetota</taxon>
        <taxon>Planctomycetia</taxon>
        <taxon>Pirellulales</taxon>
        <taxon>Pirellulaceae</taxon>
        <taxon>Novipirellula</taxon>
    </lineage>
</organism>
<dbReference type="EMBL" id="SJPJ01000001">
    <property type="protein sequence ID" value="TWT79706.1"/>
    <property type="molecule type" value="Genomic_DNA"/>
</dbReference>
<keyword evidence="2" id="KW-0808">Transferase</keyword>
<dbReference type="Gene3D" id="3.40.630.30">
    <property type="match status" value="1"/>
</dbReference>
<dbReference type="PANTHER" id="PTHR43138">
    <property type="entry name" value="ACETYLTRANSFERASE, GNAT FAMILY"/>
    <property type="match status" value="1"/>
</dbReference>
<dbReference type="PROSITE" id="PS51186">
    <property type="entry name" value="GNAT"/>
    <property type="match status" value="1"/>
</dbReference>
<reference evidence="2 3" key="1">
    <citation type="submission" date="2019-02" db="EMBL/GenBank/DDBJ databases">
        <title>Deep-cultivation of Planctomycetes and their phenomic and genomic characterization uncovers novel biology.</title>
        <authorList>
            <person name="Wiegand S."/>
            <person name="Jogler M."/>
            <person name="Boedeker C."/>
            <person name="Pinto D."/>
            <person name="Vollmers J."/>
            <person name="Rivas-Marin E."/>
            <person name="Kohn T."/>
            <person name="Peeters S.H."/>
            <person name="Heuer A."/>
            <person name="Rast P."/>
            <person name="Oberbeckmann S."/>
            <person name="Bunk B."/>
            <person name="Jeske O."/>
            <person name="Meyerdierks A."/>
            <person name="Storesund J.E."/>
            <person name="Kallscheuer N."/>
            <person name="Luecker S."/>
            <person name="Lage O.M."/>
            <person name="Pohl T."/>
            <person name="Merkel B.J."/>
            <person name="Hornburger P."/>
            <person name="Mueller R.-W."/>
            <person name="Bruemmer F."/>
            <person name="Labrenz M."/>
            <person name="Spormann A.M."/>
            <person name="Op Den Camp H."/>
            <person name="Overmann J."/>
            <person name="Amann R."/>
            <person name="Jetten M.S.M."/>
            <person name="Mascher T."/>
            <person name="Medema M.H."/>
            <person name="Devos D.P."/>
            <person name="Kaster A.-K."/>
            <person name="Ovreas L."/>
            <person name="Rohde M."/>
            <person name="Galperin M.Y."/>
            <person name="Jogler C."/>
        </authorList>
    </citation>
    <scope>NUCLEOTIDE SEQUENCE [LARGE SCALE GENOMIC DNA]</scope>
    <source>
        <strain evidence="2 3">CA13</strain>
    </source>
</reference>
<dbReference type="RefSeq" id="WP_146394863.1">
    <property type="nucleotide sequence ID" value="NZ_SJPJ01000001.1"/>
</dbReference>
<dbReference type="Proteomes" id="UP000315010">
    <property type="component" value="Unassembled WGS sequence"/>
</dbReference>
<comment type="caution">
    <text evidence="2">The sequence shown here is derived from an EMBL/GenBank/DDBJ whole genome shotgun (WGS) entry which is preliminary data.</text>
</comment>
<dbReference type="CDD" id="cd04301">
    <property type="entry name" value="NAT_SF"/>
    <property type="match status" value="1"/>
</dbReference>
<dbReference type="SUPFAM" id="SSF55729">
    <property type="entry name" value="Acyl-CoA N-acyltransferases (Nat)"/>
    <property type="match status" value="1"/>
</dbReference>
<sequence length="163" mass="18279">MHHIRQLVDADWPATWKVIERVFRVGDTYPYSRDTTMEEAYRIWVSTPAKTYITVDDSGAILGTYYIKPNQPGQGSHICNCGYIVSNAARGLGIATEMCEHSQRQAEADGYRAMQYNFVVSTNAGAVRLWQKLGFDIVGTLPEAFAHPDAGYVDAYVMYKKLG</sequence>
<dbReference type="InterPro" id="IPR000182">
    <property type="entry name" value="GNAT_dom"/>
</dbReference>
<dbReference type="OrthoDB" id="948250at2"/>
<protein>
    <submittedName>
        <fullName evidence="2">Acetyltransferase (GNAT) family protein</fullName>
    </submittedName>
</protein>
<keyword evidence="3" id="KW-1185">Reference proteome</keyword>
<evidence type="ECO:0000313" key="2">
    <source>
        <dbReference type="EMBL" id="TWT79706.1"/>
    </source>
</evidence>
<dbReference type="PANTHER" id="PTHR43138:SF1">
    <property type="entry name" value="N-ACETYLTRANSFERASE ACA1"/>
    <property type="match status" value="1"/>
</dbReference>
<accession>A0A5C5YYF1</accession>
<proteinExistence type="predicted"/>
<dbReference type="InterPro" id="IPR016181">
    <property type="entry name" value="Acyl_CoA_acyltransferase"/>
</dbReference>
<dbReference type="GO" id="GO:0016747">
    <property type="term" value="F:acyltransferase activity, transferring groups other than amino-acyl groups"/>
    <property type="evidence" value="ECO:0007669"/>
    <property type="project" value="InterPro"/>
</dbReference>
<evidence type="ECO:0000313" key="3">
    <source>
        <dbReference type="Proteomes" id="UP000315010"/>
    </source>
</evidence>
<dbReference type="AlphaFoldDB" id="A0A5C5YYF1"/>
<gene>
    <name evidence="2" type="ORF">CA13_11130</name>
</gene>